<feature type="region of interest" description="Disordered" evidence="1">
    <location>
        <begin position="359"/>
        <end position="417"/>
    </location>
</feature>
<reference evidence="2" key="2">
    <citation type="journal article" date="2022" name="Elife">
        <title>Obligate sexual reproduction of a homothallic fungus closely related to the Cryptococcus pathogenic species complex.</title>
        <authorList>
            <person name="Passer A.R."/>
            <person name="Clancey S.A."/>
            <person name="Shea T."/>
            <person name="David-Palma M."/>
            <person name="Averette A.F."/>
            <person name="Boekhout T."/>
            <person name="Porcel B.M."/>
            <person name="Nowrousian M."/>
            <person name="Cuomo C.A."/>
            <person name="Sun S."/>
            <person name="Heitman J."/>
            <person name="Coelho M.A."/>
        </authorList>
    </citation>
    <scope>NUCLEOTIDE SEQUENCE</scope>
    <source>
        <strain evidence="2">CBS 7841</strain>
    </source>
</reference>
<evidence type="ECO:0000313" key="3">
    <source>
        <dbReference type="Proteomes" id="UP000094043"/>
    </source>
</evidence>
<dbReference type="Proteomes" id="UP000094043">
    <property type="component" value="Chromosome 5"/>
</dbReference>
<feature type="compositionally biased region" description="Polar residues" evidence="1">
    <location>
        <begin position="384"/>
        <end position="402"/>
    </location>
</feature>
<dbReference type="EMBL" id="CP143788">
    <property type="protein sequence ID" value="WVN89271.1"/>
    <property type="molecule type" value="Genomic_DNA"/>
</dbReference>
<dbReference type="VEuPathDB" id="FungiDB:L203_02315"/>
<feature type="region of interest" description="Disordered" evidence="1">
    <location>
        <begin position="193"/>
        <end position="212"/>
    </location>
</feature>
<dbReference type="OrthoDB" id="3364141at2759"/>
<protein>
    <submittedName>
        <fullName evidence="2">Uncharacterized protein</fullName>
    </submittedName>
</protein>
<sequence>MEFRQPIPFLTPTANRKRRAASPETLSSPISHFPLHQDKKRRPNLTNGFSNLSLMPDGQLVAPRQPCNHDSDEGDEGLGPSNYPKSNNNDLKVEVLPDILVGGTHSHHCQPNCQAQYRPPIYPSSSSSTSPTTSNDESRDLDATYTGNIHRSRHHTTTAQQADEVVQLDGEGKPGGFGLSVEDVTEFPIPLRGRRPREEDSLSDTEPFGKRPRIDEADVDMDAEIIEEIPRSEAIDLGRGRKTIWYEPEKDRIVITSLSDSESRSSRSPSPEMDGRRLSQPGQNGFIISPSLLTHLIRTRREYDFKSPLEDLLRNNKKTLTLYRPLKNIPDKWPESVVKAWEEVQPHELSGRFEEIADDEDFTTNTNPETPREDEMMEIEDPASYQTDNMSRNGLSAASNGDIQERNGDVDMAIDGE</sequence>
<reference evidence="2" key="3">
    <citation type="submission" date="2024-01" db="EMBL/GenBank/DDBJ databases">
        <authorList>
            <person name="Coelho M.A."/>
            <person name="David-Palma M."/>
            <person name="Shea T."/>
            <person name="Sun S."/>
            <person name="Cuomo C.A."/>
            <person name="Heitman J."/>
        </authorList>
    </citation>
    <scope>NUCLEOTIDE SEQUENCE</scope>
    <source>
        <strain evidence="2">CBS 7841</strain>
    </source>
</reference>
<reference evidence="2" key="1">
    <citation type="submission" date="2016-06" db="EMBL/GenBank/DDBJ databases">
        <authorList>
            <person name="Cuomo C."/>
            <person name="Litvintseva A."/>
            <person name="Heitman J."/>
            <person name="Chen Y."/>
            <person name="Sun S."/>
            <person name="Springer D."/>
            <person name="Dromer F."/>
            <person name="Young S."/>
            <person name="Zeng Q."/>
            <person name="Chapman S."/>
            <person name="Gujja S."/>
            <person name="Saif S."/>
            <person name="Birren B."/>
        </authorList>
    </citation>
    <scope>NUCLEOTIDE SEQUENCE</scope>
    <source>
        <strain evidence="2">CBS 7841</strain>
    </source>
</reference>
<dbReference type="GeneID" id="91088702"/>
<dbReference type="AlphaFoldDB" id="A0A1E3ILZ4"/>
<dbReference type="RefSeq" id="XP_066069971.1">
    <property type="nucleotide sequence ID" value="XM_066213874.1"/>
</dbReference>
<gene>
    <name evidence="2" type="ORF">L203_104492</name>
</gene>
<dbReference type="KEGG" id="cdep:91088702"/>
<proteinExistence type="predicted"/>
<feature type="compositionally biased region" description="Low complexity" evidence="1">
    <location>
        <begin position="123"/>
        <end position="134"/>
    </location>
</feature>
<accession>A0A1E3ILZ4</accession>
<keyword evidence="3" id="KW-1185">Reference proteome</keyword>
<feature type="region of interest" description="Disordered" evidence="1">
    <location>
        <begin position="106"/>
        <end position="142"/>
    </location>
</feature>
<feature type="compositionally biased region" description="Polar residues" evidence="1">
    <location>
        <begin position="44"/>
        <end position="53"/>
    </location>
</feature>
<organism evidence="2 3">
    <name type="scientific">Cryptococcus depauperatus CBS 7841</name>
    <dbReference type="NCBI Taxonomy" id="1295531"/>
    <lineage>
        <taxon>Eukaryota</taxon>
        <taxon>Fungi</taxon>
        <taxon>Dikarya</taxon>
        <taxon>Basidiomycota</taxon>
        <taxon>Agaricomycotina</taxon>
        <taxon>Tremellomycetes</taxon>
        <taxon>Tremellales</taxon>
        <taxon>Cryptococcaceae</taxon>
        <taxon>Cryptococcus</taxon>
    </lineage>
</organism>
<feature type="region of interest" description="Disordered" evidence="1">
    <location>
        <begin position="256"/>
        <end position="285"/>
    </location>
</feature>
<name>A0A1E3ILZ4_9TREE</name>
<evidence type="ECO:0000313" key="2">
    <source>
        <dbReference type="EMBL" id="WVN89271.1"/>
    </source>
</evidence>
<feature type="region of interest" description="Disordered" evidence="1">
    <location>
        <begin position="1"/>
        <end position="89"/>
    </location>
</feature>
<evidence type="ECO:0000256" key="1">
    <source>
        <dbReference type="SAM" id="MobiDB-lite"/>
    </source>
</evidence>